<dbReference type="InterPro" id="IPR014015">
    <property type="entry name" value="Helicase_SF3_DNA-vir"/>
</dbReference>
<dbReference type="SUPFAM" id="SSF52540">
    <property type="entry name" value="P-loop containing nucleoside triphosphate hydrolases"/>
    <property type="match status" value="1"/>
</dbReference>
<proteinExistence type="predicted"/>
<keyword evidence="4" id="KW-0547">Nucleotide-binding</keyword>
<dbReference type="InterPro" id="IPR027417">
    <property type="entry name" value="P-loop_NTPase"/>
</dbReference>
<dbReference type="Gene3D" id="3.40.50.300">
    <property type="entry name" value="P-loop containing nucleotide triphosphate hydrolases"/>
    <property type="match status" value="1"/>
</dbReference>
<evidence type="ECO:0000256" key="2">
    <source>
        <dbReference type="ARBA" id="ARBA00022562"/>
    </source>
</evidence>
<feature type="domain" description="SF3 helicase" evidence="7">
    <location>
        <begin position="250"/>
        <end position="395"/>
    </location>
</feature>
<feature type="compositionally biased region" description="Basic and acidic residues" evidence="6">
    <location>
        <begin position="506"/>
        <end position="520"/>
    </location>
</feature>
<accession>A0A6B9ELS8</accession>
<keyword evidence="2" id="KW-1048">Host nucleus</keyword>
<evidence type="ECO:0000256" key="1">
    <source>
        <dbReference type="ARBA" id="ARBA00004147"/>
    </source>
</evidence>
<evidence type="ECO:0000256" key="5">
    <source>
        <dbReference type="ARBA" id="ARBA00022840"/>
    </source>
</evidence>
<evidence type="ECO:0000259" key="7">
    <source>
        <dbReference type="PROSITE" id="PS51206"/>
    </source>
</evidence>
<feature type="compositionally biased region" description="Low complexity" evidence="6">
    <location>
        <begin position="411"/>
        <end position="421"/>
    </location>
</feature>
<protein>
    <submittedName>
        <fullName evidence="8">NS1</fullName>
    </submittedName>
</protein>
<comment type="subcellular location">
    <subcellularLocation>
        <location evidence="1">Host nucleus</location>
    </subcellularLocation>
</comment>
<evidence type="ECO:0000256" key="6">
    <source>
        <dbReference type="SAM" id="MobiDB-lite"/>
    </source>
</evidence>
<organism evidence="8">
    <name type="scientific">Ichthyic parvovirus</name>
    <dbReference type="NCBI Taxonomy" id="2686013"/>
    <lineage>
        <taxon>Viruses</taxon>
        <taxon>Monodnaviria</taxon>
        <taxon>Shotokuvirae</taxon>
        <taxon>Cossaviricota</taxon>
        <taxon>Quintoviricetes</taxon>
        <taxon>Piccovirales</taxon>
        <taxon>Parvoviridae</taxon>
    </lineage>
</organism>
<feature type="region of interest" description="Disordered" evidence="6">
    <location>
        <begin position="538"/>
        <end position="559"/>
    </location>
</feature>
<sequence>MPVFRLGTGGESRYEGEQELNQEEAEVLASARNMGQWLCGVLHVTSEHNIDHVYEMFTECRVDDVIIVKELNKAGVEHYHVLVASLQRSDRFRRGMLKIATEKGLVFDCVKWGTCRVWKAMHAYMLKDPEEGLYTNVKDYSWAKWCMGAGINEKYKIPKGEREKPKSIVEELRGIILGTRCRTIGDVMLNGGRVIEKHLHIPGLNGIIQNCLDFYNNAKNWDLNLLCDEWMPNAKCMHNVLQLHNIDTAEFDCTVWKWITHTNGKRNTILLMGASNTGKTAFIRGLLANVPHGEIQNISSGFAFEDLVGAVIGVWEEPLISTELAEKAKLIFEGGTTSVPVKRKQPVVISNVPIIMTSNHVPWRWCENERAALSNRMVIFRFIHDMTRYATGGAGSTDCNACRPAKRNSRARGASSSGKSKSVADGTSAATSNCSAGTGDRRRDSTLSTTDSGRRGREITVFPGKRCGELIGGHNRKPPSTGGEPDCKRANTGGLIGSTCITAEHNSRPCSEHGSGDSRDGIQTGNIGELVSGYTEQRGDSRTVFGGGRSRSPELSESEEHSFLLATRLGFESELTLPRPPGVDRETSPTINCNCVRVPSPSDWGAYLAYLREIYDRG</sequence>
<name>A0A6B9ELS8_9VIRU</name>
<evidence type="ECO:0000256" key="4">
    <source>
        <dbReference type="ARBA" id="ARBA00022741"/>
    </source>
</evidence>
<evidence type="ECO:0000313" key="8">
    <source>
        <dbReference type="EMBL" id="QGX73400.1"/>
    </source>
</evidence>
<dbReference type="GO" id="GO:0042025">
    <property type="term" value="C:host cell nucleus"/>
    <property type="evidence" value="ECO:0007669"/>
    <property type="project" value="UniProtKB-SubCell"/>
</dbReference>
<dbReference type="InterPro" id="IPR001257">
    <property type="entry name" value="Parvovirus_NS1_helicase"/>
</dbReference>
<dbReference type="GO" id="GO:0005524">
    <property type="term" value="F:ATP binding"/>
    <property type="evidence" value="ECO:0007669"/>
    <property type="project" value="UniProtKB-KW"/>
</dbReference>
<feature type="region of interest" description="Disordered" evidence="6">
    <location>
        <begin position="506"/>
        <end position="525"/>
    </location>
</feature>
<dbReference type="Pfam" id="PF01057">
    <property type="entry name" value="Parvo_NS1"/>
    <property type="match status" value="1"/>
</dbReference>
<feature type="region of interest" description="Disordered" evidence="6">
    <location>
        <begin position="394"/>
        <end position="490"/>
    </location>
</feature>
<dbReference type="GO" id="GO:0019079">
    <property type="term" value="P:viral genome replication"/>
    <property type="evidence" value="ECO:0007669"/>
    <property type="project" value="InterPro"/>
</dbReference>
<evidence type="ECO:0000256" key="3">
    <source>
        <dbReference type="ARBA" id="ARBA00022705"/>
    </source>
</evidence>
<keyword evidence="5" id="KW-0067">ATP-binding</keyword>
<keyword evidence="3" id="KW-0235">DNA replication</keyword>
<dbReference type="EMBL" id="MN162688">
    <property type="protein sequence ID" value="QGX73400.1"/>
    <property type="molecule type" value="Genomic_DNA"/>
</dbReference>
<dbReference type="PROSITE" id="PS51206">
    <property type="entry name" value="SF3_HELICASE_1"/>
    <property type="match status" value="1"/>
</dbReference>
<dbReference type="GO" id="GO:0006260">
    <property type="term" value="P:DNA replication"/>
    <property type="evidence" value="ECO:0007669"/>
    <property type="project" value="UniProtKB-KW"/>
</dbReference>
<reference evidence="8" key="1">
    <citation type="journal article" date="2019" name="Front. Microbiol.">
        <title>Identification of a Novel Ichthyic Parvovirus in Marine Species in Hainan Island, China.</title>
        <authorList>
            <person name="Du J."/>
            <person name="Wang W."/>
            <person name="Chan J.F.-W."/>
            <person name="Wang G."/>
            <person name="Huang Y."/>
            <person name="Yi Y."/>
            <person name="Zhu Z."/>
            <person name="Peng R."/>
            <person name="Hu X."/>
            <person name="Wu Y."/>
            <person name="Zeng J."/>
            <person name="Zheng J."/>
            <person name="Cui X."/>
            <person name="Niu L."/>
            <person name="Zhao W."/>
            <person name="Lu G."/>
            <person name="Yuen K.-Y."/>
            <person name="Yin F."/>
        </authorList>
    </citation>
    <scope>NUCLEOTIDE SEQUENCE</scope>
    <source>
        <strain evidence="8">HMU-HKU 1</strain>
    </source>
</reference>